<organism evidence="2 3">
    <name type="scientific">Anthropogastromicrobium aceti</name>
    <dbReference type="NCBI Taxonomy" id="2981768"/>
    <lineage>
        <taxon>Bacteria</taxon>
        <taxon>Bacillati</taxon>
        <taxon>Bacillota</taxon>
        <taxon>Clostridia</taxon>
        <taxon>Lachnospirales</taxon>
        <taxon>Lachnospiraceae</taxon>
        <taxon>Anthropogastromicrobium</taxon>
    </lineage>
</organism>
<gene>
    <name evidence="2" type="ORF">LKD48_04020</name>
</gene>
<dbReference type="SUPFAM" id="SSF52266">
    <property type="entry name" value="SGNH hydrolase"/>
    <property type="match status" value="1"/>
</dbReference>
<name>A0AAE3E2F4_9FIRM</name>
<dbReference type="Proteomes" id="UP001198200">
    <property type="component" value="Unassembled WGS sequence"/>
</dbReference>
<accession>A0AAE3E2F4</accession>
<dbReference type="AlphaFoldDB" id="A0AAE3E2F4"/>
<feature type="domain" description="Carbohydrate esterase 2 N-terminal" evidence="1">
    <location>
        <begin position="12"/>
        <end position="112"/>
    </location>
</feature>
<dbReference type="InterPro" id="IPR040794">
    <property type="entry name" value="CE2_N"/>
</dbReference>
<proteinExistence type="predicted"/>
<evidence type="ECO:0000313" key="3">
    <source>
        <dbReference type="Proteomes" id="UP001198200"/>
    </source>
</evidence>
<dbReference type="PANTHER" id="PTHR37834:SF2">
    <property type="entry name" value="ESTERASE, SGNH HYDROLASE-TYPE"/>
    <property type="match status" value="1"/>
</dbReference>
<dbReference type="EMBL" id="JAJEQN010000007">
    <property type="protein sequence ID" value="MCC2220814.1"/>
    <property type="molecule type" value="Genomic_DNA"/>
</dbReference>
<evidence type="ECO:0000259" key="1">
    <source>
        <dbReference type="Pfam" id="PF17996"/>
    </source>
</evidence>
<dbReference type="RefSeq" id="WP_308731267.1">
    <property type="nucleotide sequence ID" value="NZ_JAJEQN010000007.1"/>
</dbReference>
<sequence>MKILPNNSSLIYSGRIDVSDPFAIVWTYPGTFVKIKFKGTQLSIHVRNKHNYWNNYLGVVEGDSQTKLLLPEEGDAMIEIPLQTTQDNIHEVTIFKRQDACHELMILGFEINCNTDDECELLEASPLPPRRIEVYGDSVSAGEVSEAIDYVAKADPEHNGEYSNSWYSYAWIAARKLDAQLHDIAQGGVALLDNTGWYHEPDYIGMEQVWNKMRYNPDYGTVKEWDFSKYTPDIVIVAIGQNDSHPDDYMKTDYEGEKAKNWRTHYRQFLAKLRETYPDAWIVCCTTLLQHDIGWDMSISQAVQDLGDKKVSHCVFQRNGKATPGHLRIPEAEEMAKELCQHIRALGIEGYEA</sequence>
<dbReference type="PANTHER" id="PTHR37834">
    <property type="entry name" value="GDSL-LIKE LIPASE/ACYLHYDROLASE DOMAIN PROTEIN (AFU_ORTHOLOGUE AFUA_2G00620)"/>
    <property type="match status" value="1"/>
</dbReference>
<dbReference type="InterPro" id="IPR052762">
    <property type="entry name" value="PCW_deacetylase/CE"/>
</dbReference>
<comment type="caution">
    <text evidence="2">The sequence shown here is derived from an EMBL/GenBank/DDBJ whole genome shotgun (WGS) entry which is preliminary data.</text>
</comment>
<dbReference type="Pfam" id="PF17996">
    <property type="entry name" value="CE2_N"/>
    <property type="match status" value="1"/>
</dbReference>
<dbReference type="Gene3D" id="2.60.120.260">
    <property type="entry name" value="Galactose-binding domain-like"/>
    <property type="match status" value="1"/>
</dbReference>
<dbReference type="Gene3D" id="3.40.50.1110">
    <property type="entry name" value="SGNH hydrolase"/>
    <property type="match status" value="1"/>
</dbReference>
<dbReference type="InterPro" id="IPR036514">
    <property type="entry name" value="SGNH_hydro_sf"/>
</dbReference>
<protein>
    <submittedName>
        <fullName evidence="2">GDSL-type esterase/lipase family protein</fullName>
    </submittedName>
</protein>
<reference evidence="2 3" key="1">
    <citation type="submission" date="2021-10" db="EMBL/GenBank/DDBJ databases">
        <title>Anaerobic single-cell dispensing facilitates the cultivation of human gut bacteria.</title>
        <authorList>
            <person name="Afrizal A."/>
        </authorList>
    </citation>
    <scope>NUCLEOTIDE SEQUENCE [LARGE SCALE GENOMIC DNA]</scope>
    <source>
        <strain evidence="2 3">CLA-AA-H224</strain>
    </source>
</reference>
<evidence type="ECO:0000313" key="2">
    <source>
        <dbReference type="EMBL" id="MCC2220814.1"/>
    </source>
</evidence>
<keyword evidence="3" id="KW-1185">Reference proteome</keyword>